<reference evidence="4" key="1">
    <citation type="submission" date="2020-11" db="EMBL/GenBank/DDBJ databases">
        <authorList>
            <person name="Tran Van P."/>
        </authorList>
    </citation>
    <scope>NUCLEOTIDE SEQUENCE</scope>
</reference>
<evidence type="ECO:0008006" key="6">
    <source>
        <dbReference type="Google" id="ProtNLM"/>
    </source>
</evidence>
<dbReference type="Gene3D" id="3.30.420.40">
    <property type="match status" value="2"/>
</dbReference>
<dbReference type="InterPro" id="IPR013126">
    <property type="entry name" value="Hsp_70_fam"/>
</dbReference>
<dbReference type="OrthoDB" id="6765990at2759"/>
<dbReference type="FunFam" id="3.90.640.10:FF:000003">
    <property type="entry name" value="Molecular chaperone DnaK"/>
    <property type="match status" value="1"/>
</dbReference>
<dbReference type="SUPFAM" id="SSF53067">
    <property type="entry name" value="Actin-like ATPase domain"/>
    <property type="match status" value="1"/>
</dbReference>
<keyword evidence="5" id="KW-1185">Reference proteome</keyword>
<dbReference type="EMBL" id="CAJPIZ010025680">
    <property type="protein sequence ID" value="CAG2118816.1"/>
    <property type="molecule type" value="Genomic_DNA"/>
</dbReference>
<name>A0A7R9LIR5_9ACAR</name>
<dbReference type="InterPro" id="IPR043129">
    <property type="entry name" value="ATPase_NBD"/>
</dbReference>
<dbReference type="Pfam" id="PF00012">
    <property type="entry name" value="HSP70"/>
    <property type="match status" value="1"/>
</dbReference>
<dbReference type="PROSITE" id="PS00329">
    <property type="entry name" value="HSP70_2"/>
    <property type="match status" value="1"/>
</dbReference>
<dbReference type="InterPro" id="IPR018181">
    <property type="entry name" value="Heat_shock_70_CS"/>
</dbReference>
<sequence length="357" mass="39611">NITHLFHHARNVLVYDFGGGTFDVSVLKLIMGRVEVLAVGGDNHLGGDDIDQNIIDYCLDDFRKQTGVRVDRESAEGERALRALKDRCEREKWRLSEATAVTIAVDNIAGGRDLAVELTRADFERLNKQLFDRTMDCVTRTLASVNEGAGMQPHDIDDILLVGGSTYIPCVKDMIRRYFNGRQPSQTVNPMLVVAEGAAIQAAIVNGNQAHRYRHLRVLDVTPHSLGIATCPLVDKVRMYDVMSVIIPAQSRVDGVDRIKTYCTLNDNQTDMSIEVYEGEDPVVTRNALLGKFVVTGIPPDGAGKQSVDVLFCVNDDGVLKVRATVLSHGAVHEYEVAEHKGRLSMDELLSRRRSRR</sequence>
<keyword evidence="3" id="KW-0067">ATP-binding</keyword>
<dbReference type="SUPFAM" id="SSF100920">
    <property type="entry name" value="Heat shock protein 70kD (HSP70), peptide-binding domain"/>
    <property type="match status" value="1"/>
</dbReference>
<comment type="similarity">
    <text evidence="1">Belongs to the heat shock protein 70 family.</text>
</comment>
<feature type="non-terminal residue" evidence="4">
    <location>
        <position position="1"/>
    </location>
</feature>
<protein>
    <recommendedName>
        <fullName evidence="6">Heat shock protein 70</fullName>
    </recommendedName>
</protein>
<dbReference type="Gene3D" id="2.60.34.10">
    <property type="entry name" value="Substrate Binding Domain Of DNAk, Chain A, domain 1"/>
    <property type="match status" value="1"/>
</dbReference>
<gene>
    <name evidence="4" type="ORF">OSB1V03_LOCUS18766</name>
</gene>
<evidence type="ECO:0000256" key="3">
    <source>
        <dbReference type="ARBA" id="ARBA00022840"/>
    </source>
</evidence>
<dbReference type="PRINTS" id="PR00301">
    <property type="entry name" value="HEATSHOCK70"/>
</dbReference>
<keyword evidence="2" id="KW-0547">Nucleotide-binding</keyword>
<dbReference type="InterPro" id="IPR029047">
    <property type="entry name" value="HSP70_peptide-bd_sf"/>
</dbReference>
<evidence type="ECO:0000256" key="1">
    <source>
        <dbReference type="ARBA" id="ARBA00007381"/>
    </source>
</evidence>
<evidence type="ECO:0000313" key="5">
    <source>
        <dbReference type="Proteomes" id="UP000759131"/>
    </source>
</evidence>
<evidence type="ECO:0000256" key="2">
    <source>
        <dbReference type="ARBA" id="ARBA00022741"/>
    </source>
</evidence>
<dbReference type="PROSITE" id="PS01036">
    <property type="entry name" value="HSP70_3"/>
    <property type="match status" value="1"/>
</dbReference>
<dbReference type="GO" id="GO:0140662">
    <property type="term" value="F:ATP-dependent protein folding chaperone"/>
    <property type="evidence" value="ECO:0007669"/>
    <property type="project" value="InterPro"/>
</dbReference>
<dbReference type="Proteomes" id="UP000759131">
    <property type="component" value="Unassembled WGS sequence"/>
</dbReference>
<organism evidence="4">
    <name type="scientific">Medioppia subpectinata</name>
    <dbReference type="NCBI Taxonomy" id="1979941"/>
    <lineage>
        <taxon>Eukaryota</taxon>
        <taxon>Metazoa</taxon>
        <taxon>Ecdysozoa</taxon>
        <taxon>Arthropoda</taxon>
        <taxon>Chelicerata</taxon>
        <taxon>Arachnida</taxon>
        <taxon>Acari</taxon>
        <taxon>Acariformes</taxon>
        <taxon>Sarcoptiformes</taxon>
        <taxon>Oribatida</taxon>
        <taxon>Brachypylina</taxon>
        <taxon>Oppioidea</taxon>
        <taxon>Oppiidae</taxon>
        <taxon>Medioppia</taxon>
    </lineage>
</organism>
<dbReference type="GO" id="GO:0005524">
    <property type="term" value="F:ATP binding"/>
    <property type="evidence" value="ECO:0007669"/>
    <property type="project" value="UniProtKB-KW"/>
</dbReference>
<evidence type="ECO:0000313" key="4">
    <source>
        <dbReference type="EMBL" id="CAD7641677.1"/>
    </source>
</evidence>
<dbReference type="Gene3D" id="3.90.640.10">
    <property type="entry name" value="Actin, Chain A, domain 4"/>
    <property type="match status" value="1"/>
</dbReference>
<proteinExistence type="inferred from homology"/>
<accession>A0A7R9LIR5</accession>
<dbReference type="AlphaFoldDB" id="A0A7R9LIR5"/>
<dbReference type="EMBL" id="OC880255">
    <property type="protein sequence ID" value="CAD7641677.1"/>
    <property type="molecule type" value="Genomic_DNA"/>
</dbReference>
<dbReference type="PANTHER" id="PTHR19375">
    <property type="entry name" value="HEAT SHOCK PROTEIN 70KDA"/>
    <property type="match status" value="1"/>
</dbReference>